<dbReference type="InterPro" id="IPR011249">
    <property type="entry name" value="Metalloenz_LuxS/M16"/>
</dbReference>
<sequence>MHSLKDFGVTKQVKYLENGSKLVLLYKKNTPVSAFVVFLAGSRNDPKGKEGLAHFVEHIVSKKTKKFKNETESGLYLEKLGAYINAFTWIDMLGFWISIGLNKDFPDAVTYLKELIKESTFDEKDVNTERGVILREIGDYKADPSRFVYDITSSLLLQNTDAGRFVVGTKESVNNISIKDLKGFYKNMLRPDKMVVVLCGDIKVDGAVEEFNKKFSLKYEKKPEIDLKEDLPVIRKKFIAVEKYKGIEQINLGFGFRTCSFSNEDTITLDVIRSILADGFSSSLFKELRTKYGLVYSVYMDNAFFSDAGYSVVFASTTKSNLNKVLDIITLEFSRLYNGNVSLEEVKLAKDKIIKSKYRQMQSSDSWVNTQFMEELFNPRNPSDLASWMNKVSKVTKLDVVEVSRKYFGKGKWYLGLCGDIEEKDIKVNY</sequence>
<evidence type="ECO:0000313" key="5">
    <source>
        <dbReference type="Proteomes" id="UP000590542"/>
    </source>
</evidence>
<comment type="similarity">
    <text evidence="1">Belongs to the peptidase M16 family.</text>
</comment>
<gene>
    <name evidence="4" type="ORF">GYA37_02115</name>
</gene>
<proteinExistence type="inferred from homology"/>
<name>A0A7X9HSW8_UNCKA</name>
<dbReference type="InterPro" id="IPR011765">
    <property type="entry name" value="Pept_M16_N"/>
</dbReference>
<evidence type="ECO:0000313" key="4">
    <source>
        <dbReference type="EMBL" id="NMB91625.1"/>
    </source>
</evidence>
<dbReference type="Pfam" id="PF05193">
    <property type="entry name" value="Peptidase_M16_C"/>
    <property type="match status" value="1"/>
</dbReference>
<dbReference type="SUPFAM" id="SSF63411">
    <property type="entry name" value="LuxS/MPP-like metallohydrolase"/>
    <property type="match status" value="2"/>
</dbReference>
<dbReference type="PANTHER" id="PTHR11851:SF49">
    <property type="entry name" value="MITOCHONDRIAL-PROCESSING PEPTIDASE SUBUNIT ALPHA"/>
    <property type="match status" value="1"/>
</dbReference>
<feature type="domain" description="Peptidase M16 C-terminal" evidence="3">
    <location>
        <begin position="175"/>
        <end position="352"/>
    </location>
</feature>
<feature type="domain" description="Peptidase M16 N-terminal" evidence="2">
    <location>
        <begin position="27"/>
        <end position="169"/>
    </location>
</feature>
<evidence type="ECO:0000259" key="3">
    <source>
        <dbReference type="Pfam" id="PF05193"/>
    </source>
</evidence>
<dbReference type="Pfam" id="PF00675">
    <property type="entry name" value="Peptidase_M16"/>
    <property type="match status" value="1"/>
</dbReference>
<reference evidence="4 5" key="1">
    <citation type="journal article" date="2020" name="Biotechnol. Biofuels">
        <title>New insights from the biogas microbiome by comprehensive genome-resolved metagenomics of nearly 1600 species originating from multiple anaerobic digesters.</title>
        <authorList>
            <person name="Campanaro S."/>
            <person name="Treu L."/>
            <person name="Rodriguez-R L.M."/>
            <person name="Kovalovszki A."/>
            <person name="Ziels R.M."/>
            <person name="Maus I."/>
            <person name="Zhu X."/>
            <person name="Kougias P.G."/>
            <person name="Basile A."/>
            <person name="Luo G."/>
            <person name="Schluter A."/>
            <person name="Konstantinidis K.T."/>
            <person name="Angelidaki I."/>
        </authorList>
    </citation>
    <scope>NUCLEOTIDE SEQUENCE [LARGE SCALE GENOMIC DNA]</scope>
    <source>
        <strain evidence="4">AS27yjCOA_202</strain>
    </source>
</reference>
<evidence type="ECO:0000256" key="1">
    <source>
        <dbReference type="ARBA" id="ARBA00007261"/>
    </source>
</evidence>
<dbReference type="GO" id="GO:0046872">
    <property type="term" value="F:metal ion binding"/>
    <property type="evidence" value="ECO:0007669"/>
    <property type="project" value="InterPro"/>
</dbReference>
<comment type="caution">
    <text evidence="4">The sequence shown here is derived from an EMBL/GenBank/DDBJ whole genome shotgun (WGS) entry which is preliminary data.</text>
</comment>
<accession>A0A7X9HSW8</accession>
<evidence type="ECO:0000259" key="2">
    <source>
        <dbReference type="Pfam" id="PF00675"/>
    </source>
</evidence>
<dbReference type="InterPro" id="IPR007863">
    <property type="entry name" value="Peptidase_M16_C"/>
</dbReference>
<dbReference type="AlphaFoldDB" id="A0A7X9HSW8"/>
<dbReference type="PANTHER" id="PTHR11851">
    <property type="entry name" value="METALLOPROTEASE"/>
    <property type="match status" value="1"/>
</dbReference>
<dbReference type="Gene3D" id="3.30.830.10">
    <property type="entry name" value="Metalloenzyme, LuxS/M16 peptidase-like"/>
    <property type="match status" value="2"/>
</dbReference>
<dbReference type="InterPro" id="IPR050361">
    <property type="entry name" value="MPP/UQCRC_Complex"/>
</dbReference>
<dbReference type="EMBL" id="JAAZNV010000007">
    <property type="protein sequence ID" value="NMB91625.1"/>
    <property type="molecule type" value="Genomic_DNA"/>
</dbReference>
<dbReference type="Proteomes" id="UP000590542">
    <property type="component" value="Unassembled WGS sequence"/>
</dbReference>
<organism evidence="4 5">
    <name type="scientific">candidate division WWE3 bacterium</name>
    <dbReference type="NCBI Taxonomy" id="2053526"/>
    <lineage>
        <taxon>Bacteria</taxon>
        <taxon>Katanobacteria</taxon>
    </lineage>
</organism>
<protein>
    <submittedName>
        <fullName evidence="4">Insulinase family protein</fullName>
    </submittedName>
</protein>